<dbReference type="EMBL" id="JARVII010000016">
    <property type="protein sequence ID" value="MDG9699741.1"/>
    <property type="molecule type" value="Genomic_DNA"/>
</dbReference>
<dbReference type="InterPro" id="IPR010985">
    <property type="entry name" value="Ribbon_hlx_hlx"/>
</dbReference>
<evidence type="ECO:0000313" key="1">
    <source>
        <dbReference type="EMBL" id="MDG9699741.1"/>
    </source>
</evidence>
<dbReference type="GO" id="GO:0006355">
    <property type="term" value="P:regulation of DNA-templated transcription"/>
    <property type="evidence" value="ECO:0007669"/>
    <property type="project" value="InterPro"/>
</dbReference>
<dbReference type="InterPro" id="IPR008651">
    <property type="entry name" value="Uncharacterised_HicB"/>
</dbReference>
<gene>
    <name evidence="1" type="ORF">QB898_08470</name>
</gene>
<dbReference type="AlphaFoldDB" id="A0AAW6RN18"/>
<evidence type="ECO:0000313" key="2">
    <source>
        <dbReference type="Proteomes" id="UP001237156"/>
    </source>
</evidence>
<organism evidence="1 2">
    <name type="scientific">Ottowia cancrivicina</name>
    <dbReference type="NCBI Taxonomy" id="3040346"/>
    <lineage>
        <taxon>Bacteria</taxon>
        <taxon>Pseudomonadati</taxon>
        <taxon>Pseudomonadota</taxon>
        <taxon>Betaproteobacteria</taxon>
        <taxon>Burkholderiales</taxon>
        <taxon>Comamonadaceae</taxon>
        <taxon>Ottowia</taxon>
    </lineage>
</organism>
<name>A0AAW6RN18_9BURK</name>
<dbReference type="RefSeq" id="WP_102284028.1">
    <property type="nucleotide sequence ID" value="NZ_JARVII010000016.1"/>
</dbReference>
<keyword evidence="2" id="KW-1185">Reference proteome</keyword>
<dbReference type="Proteomes" id="UP001237156">
    <property type="component" value="Unassembled WGS sequence"/>
</dbReference>
<reference evidence="1 2" key="1">
    <citation type="submission" date="2023-04" db="EMBL/GenBank/DDBJ databases">
        <title>Ottowia paracancer sp. nov., isolated from human stomach.</title>
        <authorList>
            <person name="Song Y."/>
        </authorList>
    </citation>
    <scope>NUCLEOTIDE SEQUENCE [LARGE SCALE GENOMIC DNA]</scope>
    <source>
        <strain evidence="1 2">10c7w1</strain>
    </source>
</reference>
<dbReference type="SUPFAM" id="SSF47598">
    <property type="entry name" value="Ribbon-helix-helix"/>
    <property type="match status" value="1"/>
</dbReference>
<protein>
    <submittedName>
        <fullName evidence="1">Toxin-antitoxin system HicB family antitoxin</fullName>
    </submittedName>
</protein>
<comment type="caution">
    <text evidence="1">The sequence shown here is derived from an EMBL/GenBank/DDBJ whole genome shotgun (WGS) entry which is preliminary data.</text>
</comment>
<dbReference type="Pfam" id="PF05534">
    <property type="entry name" value="HicB"/>
    <property type="match status" value="1"/>
</dbReference>
<accession>A0AAW6RN18</accession>
<proteinExistence type="predicted"/>
<sequence length="97" mass="10515">MAVSVRMNPELEKELELAAQSKGITKSQFIIDAVEHALGRKDPYQLLLQVRAEMDQALQGEAMNEAHGATAASPYDTGRTRAALIAKLRAKHGLGTD</sequence>